<dbReference type="STRING" id="549.BEE12_06675"/>
<dbReference type="Proteomes" id="UP000254640">
    <property type="component" value="Unassembled WGS sequence"/>
</dbReference>
<protein>
    <submittedName>
        <fullName evidence="2">Ribose operon repressor</fullName>
    </submittedName>
</protein>
<sequence length="73" mass="8084">MMDWAPFEGRGDIIQDNALLGGEMATQHLIDSGYTRIACIAGPQDKTPARMRLEGYRNAMTKRWPGDSARLCG</sequence>
<dbReference type="EMBL" id="UGSO01000001">
    <property type="protein sequence ID" value="SUB14276.1"/>
    <property type="molecule type" value="Genomic_DNA"/>
</dbReference>
<dbReference type="InterPro" id="IPR001761">
    <property type="entry name" value="Peripla_BP/Lac1_sug-bd_dom"/>
</dbReference>
<evidence type="ECO:0000259" key="1">
    <source>
        <dbReference type="Pfam" id="PF00532"/>
    </source>
</evidence>
<proteinExistence type="predicted"/>
<evidence type="ECO:0000313" key="2">
    <source>
        <dbReference type="EMBL" id="SUB14276.1"/>
    </source>
</evidence>
<name>A0A379A906_ENTAG</name>
<evidence type="ECO:0000313" key="3">
    <source>
        <dbReference type="Proteomes" id="UP000254640"/>
    </source>
</evidence>
<organism evidence="2 3">
    <name type="scientific">Enterobacter agglomerans</name>
    <name type="common">Erwinia herbicola</name>
    <name type="synonym">Pantoea agglomerans</name>
    <dbReference type="NCBI Taxonomy" id="549"/>
    <lineage>
        <taxon>Bacteria</taxon>
        <taxon>Pseudomonadati</taxon>
        <taxon>Pseudomonadota</taxon>
        <taxon>Gammaproteobacteria</taxon>
        <taxon>Enterobacterales</taxon>
        <taxon>Erwiniaceae</taxon>
        <taxon>Pantoea</taxon>
        <taxon>Pantoea agglomerans group</taxon>
    </lineage>
</organism>
<keyword evidence="3" id="KW-1185">Reference proteome</keyword>
<dbReference type="Gene3D" id="3.40.50.2300">
    <property type="match status" value="1"/>
</dbReference>
<gene>
    <name evidence="2" type="primary">rbsR_4</name>
    <name evidence="2" type="ORF">NCTC9381_00108</name>
</gene>
<reference evidence="2 3" key="1">
    <citation type="submission" date="2018-06" db="EMBL/GenBank/DDBJ databases">
        <authorList>
            <consortium name="Pathogen Informatics"/>
            <person name="Doyle S."/>
        </authorList>
    </citation>
    <scope>NUCLEOTIDE SEQUENCE [LARGE SCALE GENOMIC DNA]</scope>
    <source>
        <strain evidence="2 3">NCTC9381</strain>
    </source>
</reference>
<feature type="domain" description="Periplasmic binding protein/LacI sugar binding" evidence="1">
    <location>
        <begin position="22"/>
        <end position="62"/>
    </location>
</feature>
<dbReference type="Pfam" id="PF00532">
    <property type="entry name" value="Peripla_BP_1"/>
    <property type="match status" value="1"/>
</dbReference>
<accession>A0A379A906</accession>
<dbReference type="AlphaFoldDB" id="A0A379A906"/>
<dbReference type="SUPFAM" id="SSF53822">
    <property type="entry name" value="Periplasmic binding protein-like I"/>
    <property type="match status" value="1"/>
</dbReference>
<dbReference type="InterPro" id="IPR028082">
    <property type="entry name" value="Peripla_BP_I"/>
</dbReference>